<feature type="compositionally biased region" description="Low complexity" evidence="1">
    <location>
        <begin position="26"/>
        <end position="41"/>
    </location>
</feature>
<evidence type="ECO:0000256" key="1">
    <source>
        <dbReference type="SAM" id="MobiDB-lite"/>
    </source>
</evidence>
<accession>A0A699KNL4</accession>
<feature type="compositionally biased region" description="Polar residues" evidence="1">
    <location>
        <begin position="42"/>
        <end position="54"/>
    </location>
</feature>
<dbReference type="EMBL" id="BKCJ010527574">
    <property type="protein sequence ID" value="GFA98508.1"/>
    <property type="molecule type" value="Genomic_DNA"/>
</dbReference>
<feature type="compositionally biased region" description="Low complexity" evidence="1">
    <location>
        <begin position="63"/>
        <end position="73"/>
    </location>
</feature>
<comment type="caution">
    <text evidence="2">The sequence shown here is derived from an EMBL/GenBank/DDBJ whole genome shotgun (WGS) entry which is preliminary data.</text>
</comment>
<proteinExistence type="predicted"/>
<name>A0A699KNL4_TANCI</name>
<sequence>LRRTTNKPSAALRTVPAAQAHQVRQTPTTSTSIADTTPTPTNSSSQAKNFPNTSRDVDEINSQQQHVQQQGNQAPIQPKTITDNFPNAMFNANTFVNPFATPSTSAAESSSSQNVDLSNMHTFYQPYPHEFQ</sequence>
<feature type="region of interest" description="Disordered" evidence="1">
    <location>
        <begin position="1"/>
        <end position="85"/>
    </location>
</feature>
<feature type="non-terminal residue" evidence="2">
    <location>
        <position position="1"/>
    </location>
</feature>
<protein>
    <submittedName>
        <fullName evidence="2">Uncharacterized protein</fullName>
    </submittedName>
</protein>
<organism evidence="2">
    <name type="scientific">Tanacetum cinerariifolium</name>
    <name type="common">Dalmatian daisy</name>
    <name type="synonym">Chrysanthemum cinerariifolium</name>
    <dbReference type="NCBI Taxonomy" id="118510"/>
    <lineage>
        <taxon>Eukaryota</taxon>
        <taxon>Viridiplantae</taxon>
        <taxon>Streptophyta</taxon>
        <taxon>Embryophyta</taxon>
        <taxon>Tracheophyta</taxon>
        <taxon>Spermatophyta</taxon>
        <taxon>Magnoliopsida</taxon>
        <taxon>eudicotyledons</taxon>
        <taxon>Gunneridae</taxon>
        <taxon>Pentapetalae</taxon>
        <taxon>asterids</taxon>
        <taxon>campanulids</taxon>
        <taxon>Asterales</taxon>
        <taxon>Asteraceae</taxon>
        <taxon>Asteroideae</taxon>
        <taxon>Anthemideae</taxon>
        <taxon>Anthemidinae</taxon>
        <taxon>Tanacetum</taxon>
    </lineage>
</organism>
<gene>
    <name evidence="2" type="ORF">Tci_670480</name>
</gene>
<dbReference type="AlphaFoldDB" id="A0A699KNL4"/>
<evidence type="ECO:0000313" key="2">
    <source>
        <dbReference type="EMBL" id="GFA98508.1"/>
    </source>
</evidence>
<reference evidence="2" key="1">
    <citation type="journal article" date="2019" name="Sci. Rep.">
        <title>Draft genome of Tanacetum cinerariifolium, the natural source of mosquito coil.</title>
        <authorList>
            <person name="Yamashiro T."/>
            <person name="Shiraishi A."/>
            <person name="Satake H."/>
            <person name="Nakayama K."/>
        </authorList>
    </citation>
    <scope>NUCLEOTIDE SEQUENCE</scope>
</reference>